<feature type="domain" description="Protein kinase" evidence="1">
    <location>
        <begin position="11"/>
        <end position="82"/>
    </location>
</feature>
<dbReference type="PROSITE" id="PS50011">
    <property type="entry name" value="PROTEIN_KINASE_DOM"/>
    <property type="match status" value="1"/>
</dbReference>
<sequence>MPAKADTIGPYRQIDFSGRGGTGIVYRARHRETGNLVALKTLHLPSETLLQSIRREIHGLSSVAHPGIVRILDQGIQDGFPW</sequence>
<dbReference type="Pfam" id="PF00069">
    <property type="entry name" value="Pkinase"/>
    <property type="match status" value="1"/>
</dbReference>
<organism evidence="2 3">
    <name type="scientific">candidate division CSSED10-310 bacterium</name>
    <dbReference type="NCBI Taxonomy" id="2855610"/>
    <lineage>
        <taxon>Bacteria</taxon>
        <taxon>Bacteria division CSSED10-310</taxon>
    </lineage>
</organism>
<dbReference type="InterPro" id="IPR000719">
    <property type="entry name" value="Prot_kinase_dom"/>
</dbReference>
<keyword evidence="3" id="KW-1185">Reference proteome</keyword>
<dbReference type="EMBL" id="JBHPBY010000301">
    <property type="protein sequence ID" value="MFC1852349.1"/>
    <property type="molecule type" value="Genomic_DNA"/>
</dbReference>
<evidence type="ECO:0000313" key="3">
    <source>
        <dbReference type="Proteomes" id="UP001594351"/>
    </source>
</evidence>
<dbReference type="InterPro" id="IPR011009">
    <property type="entry name" value="Kinase-like_dom_sf"/>
</dbReference>
<evidence type="ECO:0000313" key="2">
    <source>
        <dbReference type="EMBL" id="MFC1852349.1"/>
    </source>
</evidence>
<proteinExistence type="predicted"/>
<dbReference type="Gene3D" id="3.30.200.20">
    <property type="entry name" value="Phosphorylase Kinase, domain 1"/>
    <property type="match status" value="1"/>
</dbReference>
<protein>
    <recommendedName>
        <fullName evidence="1">Protein kinase domain-containing protein</fullName>
    </recommendedName>
</protein>
<accession>A0ABV6Z1M1</accession>
<name>A0ABV6Z1M1_UNCC1</name>
<dbReference type="Proteomes" id="UP001594351">
    <property type="component" value="Unassembled WGS sequence"/>
</dbReference>
<evidence type="ECO:0000259" key="1">
    <source>
        <dbReference type="PROSITE" id="PS50011"/>
    </source>
</evidence>
<dbReference type="SUPFAM" id="SSF56112">
    <property type="entry name" value="Protein kinase-like (PK-like)"/>
    <property type="match status" value="1"/>
</dbReference>
<comment type="caution">
    <text evidence="2">The sequence shown here is derived from an EMBL/GenBank/DDBJ whole genome shotgun (WGS) entry which is preliminary data.</text>
</comment>
<reference evidence="2 3" key="1">
    <citation type="submission" date="2024-09" db="EMBL/GenBank/DDBJ databases">
        <title>Laminarin stimulates single cell rates of sulfate reduction while oxygen inhibits transcriptomic activity in coastal marine sediment.</title>
        <authorList>
            <person name="Lindsay M."/>
            <person name="Orcutt B."/>
            <person name="Emerson D."/>
            <person name="Stepanauskas R."/>
            <person name="D'Angelo T."/>
        </authorList>
    </citation>
    <scope>NUCLEOTIDE SEQUENCE [LARGE SCALE GENOMIC DNA]</scope>
    <source>
        <strain evidence="2">SAG AM-311-K15</strain>
    </source>
</reference>
<gene>
    <name evidence="2" type="ORF">ACFL27_19295</name>
</gene>